<sequence>MLLVKFGRIVDALPVAANETAHQVVARRFDVPVARLSLICRGRKFPHSWDSTRTLLAESALGHHTLVIGTRASEQLDVPRGVSAVLARVPIVGARVAVLAAWCERVLRGAWRALVPRIVGALTDTVHFVAFFLGSFVPSSSRRPPSRRPPRPHAD</sequence>
<dbReference type="AlphaFoldDB" id="A0AAD7XPC0"/>
<comment type="caution">
    <text evidence="1">The sequence shown here is derived from an EMBL/GenBank/DDBJ whole genome shotgun (WGS) entry which is preliminary data.</text>
</comment>
<keyword evidence="2" id="KW-1185">Reference proteome</keyword>
<evidence type="ECO:0000313" key="1">
    <source>
        <dbReference type="EMBL" id="KAJ8611492.1"/>
    </source>
</evidence>
<reference evidence="1" key="1">
    <citation type="submission" date="2023-01" db="EMBL/GenBank/DDBJ databases">
        <title>Metagenome sequencing of chrysophaentin producing Chrysophaeum taylorii.</title>
        <authorList>
            <person name="Davison J."/>
            <person name="Bewley C."/>
        </authorList>
    </citation>
    <scope>NUCLEOTIDE SEQUENCE</scope>
    <source>
        <strain evidence="1">NIES-1699</strain>
    </source>
</reference>
<gene>
    <name evidence="1" type="ORF">CTAYLR_010476</name>
</gene>
<evidence type="ECO:0000313" key="2">
    <source>
        <dbReference type="Proteomes" id="UP001230188"/>
    </source>
</evidence>
<accession>A0AAD7XPC0</accession>
<proteinExistence type="predicted"/>
<protein>
    <submittedName>
        <fullName evidence="1">Uncharacterized protein</fullName>
    </submittedName>
</protein>
<dbReference type="EMBL" id="JAQMWT010000072">
    <property type="protein sequence ID" value="KAJ8611492.1"/>
    <property type="molecule type" value="Genomic_DNA"/>
</dbReference>
<dbReference type="Proteomes" id="UP001230188">
    <property type="component" value="Unassembled WGS sequence"/>
</dbReference>
<organism evidence="1 2">
    <name type="scientific">Chrysophaeum taylorii</name>
    <dbReference type="NCBI Taxonomy" id="2483200"/>
    <lineage>
        <taxon>Eukaryota</taxon>
        <taxon>Sar</taxon>
        <taxon>Stramenopiles</taxon>
        <taxon>Ochrophyta</taxon>
        <taxon>Pelagophyceae</taxon>
        <taxon>Pelagomonadales</taxon>
        <taxon>Pelagomonadaceae</taxon>
        <taxon>Chrysophaeum</taxon>
    </lineage>
</organism>
<name>A0AAD7XPC0_9STRA</name>